<keyword evidence="4" id="KW-0547">Nucleotide-binding</keyword>
<dbReference type="Proteomes" id="UP000053331">
    <property type="component" value="Unassembled WGS sequence"/>
</dbReference>
<evidence type="ECO:0000256" key="1">
    <source>
        <dbReference type="ARBA" id="ARBA00000085"/>
    </source>
</evidence>
<keyword evidence="5" id="KW-0418">Kinase</keyword>
<gene>
    <name evidence="8" type="ORF">FK85_15730</name>
</gene>
<protein>
    <recommendedName>
        <fullName evidence="2">histidine kinase</fullName>
        <ecNumber evidence="2">2.7.13.3</ecNumber>
    </recommendedName>
</protein>
<organism evidence="8 9">
    <name type="scientific">Halorubrum saccharovorum</name>
    <dbReference type="NCBI Taxonomy" id="2248"/>
    <lineage>
        <taxon>Archaea</taxon>
        <taxon>Methanobacteriati</taxon>
        <taxon>Methanobacteriota</taxon>
        <taxon>Stenosarchaea group</taxon>
        <taxon>Halobacteria</taxon>
        <taxon>Halobacteriales</taxon>
        <taxon>Haloferacaceae</taxon>
        <taxon>Halorubrum</taxon>
    </lineage>
</organism>
<reference evidence="8 9" key="1">
    <citation type="journal article" date="2015" name="Genome Announc.">
        <title>Draft genome sequence of a Halorubrum H3 strain isolated from the burlinskoye salt lake (Altai Krai, Russia).</title>
        <authorList>
            <person name="Rozanov A.S."/>
            <person name="Bryanskaya A.V."/>
            <person name="Malup T.K."/>
            <person name="Kotenko A.V."/>
            <person name="Peltek S.E."/>
        </authorList>
    </citation>
    <scope>NUCLEOTIDE SEQUENCE [LARGE SCALE GENOMIC DNA]</scope>
    <source>
        <strain evidence="8 9">H3</strain>
    </source>
</reference>
<name>A0A081EWW6_9EURY</name>
<feature type="domain" description="Histidine kinase" evidence="7">
    <location>
        <begin position="102"/>
        <end position="300"/>
    </location>
</feature>
<dbReference type="GO" id="GO:0004673">
    <property type="term" value="F:protein histidine kinase activity"/>
    <property type="evidence" value="ECO:0007669"/>
    <property type="project" value="UniProtKB-EC"/>
</dbReference>
<dbReference type="EC" id="2.7.13.3" evidence="2"/>
<accession>A0A081EWW6</accession>
<evidence type="ECO:0000256" key="2">
    <source>
        <dbReference type="ARBA" id="ARBA00012438"/>
    </source>
</evidence>
<dbReference type="CDD" id="cd00075">
    <property type="entry name" value="HATPase"/>
    <property type="match status" value="1"/>
</dbReference>
<keyword evidence="3" id="KW-0808">Transferase</keyword>
<proteinExistence type="predicted"/>
<dbReference type="InterPro" id="IPR003594">
    <property type="entry name" value="HATPase_dom"/>
</dbReference>
<evidence type="ECO:0000256" key="4">
    <source>
        <dbReference type="ARBA" id="ARBA00022741"/>
    </source>
</evidence>
<dbReference type="SUPFAM" id="SSF55874">
    <property type="entry name" value="ATPase domain of HSP90 chaperone/DNA topoisomerase II/histidine kinase"/>
    <property type="match status" value="1"/>
</dbReference>
<dbReference type="AlphaFoldDB" id="A0A081EWW6"/>
<evidence type="ECO:0000313" key="9">
    <source>
        <dbReference type="Proteomes" id="UP000053331"/>
    </source>
</evidence>
<dbReference type="PANTHER" id="PTHR44936">
    <property type="entry name" value="SENSOR PROTEIN CREC"/>
    <property type="match status" value="1"/>
</dbReference>
<dbReference type="InterPro" id="IPR005467">
    <property type="entry name" value="His_kinase_dom"/>
</dbReference>
<dbReference type="SMART" id="SM00387">
    <property type="entry name" value="HATPase_c"/>
    <property type="match status" value="1"/>
</dbReference>
<dbReference type="Gene3D" id="3.30.565.10">
    <property type="entry name" value="Histidine kinase-like ATPase, C-terminal domain"/>
    <property type="match status" value="1"/>
</dbReference>
<dbReference type="OrthoDB" id="327291at2157"/>
<dbReference type="InterPro" id="IPR050980">
    <property type="entry name" value="2C_sensor_his_kinase"/>
</dbReference>
<evidence type="ECO:0000256" key="6">
    <source>
        <dbReference type="ARBA" id="ARBA00022840"/>
    </source>
</evidence>
<dbReference type="EMBL" id="JNFH02000025">
    <property type="protein sequence ID" value="KDS91904.1"/>
    <property type="molecule type" value="Genomic_DNA"/>
</dbReference>
<dbReference type="InterPro" id="IPR036890">
    <property type="entry name" value="HATPase_C_sf"/>
</dbReference>
<evidence type="ECO:0000259" key="7">
    <source>
        <dbReference type="PROSITE" id="PS50109"/>
    </source>
</evidence>
<evidence type="ECO:0000256" key="5">
    <source>
        <dbReference type="ARBA" id="ARBA00022777"/>
    </source>
</evidence>
<evidence type="ECO:0000256" key="3">
    <source>
        <dbReference type="ARBA" id="ARBA00022679"/>
    </source>
</evidence>
<dbReference type="RefSeq" id="WP_050024654.1">
    <property type="nucleotide sequence ID" value="NZ_JNFH02000025.1"/>
</dbReference>
<sequence length="300" mass="32893">MNEAIVTIEQNGMLARANSAAVDLFGEALDNEPFVDILGHDLPGLAEREVIECWTLSGRKQFDPRVTELVNNHDEVFGHTVILIDITNREIRRQRIEVLNRILRHNIRNSLDVINAHAELVTDENHSGPILDTTARLDRLSTDAQRIESLLGRPRDERSTSDLATVVTSVTADLTEDHPDASVSVKLSGLTVSVDTELCRFAIREIVENAIIHNEGAEPRVTIRGTETEAGVRLVVADDGPGIPEHEKVVIERRSESQHSHASSLGLWGTNWAVQELGGELSLRDSDLGGTAAVIELPAA</sequence>
<dbReference type="GO" id="GO:0005524">
    <property type="term" value="F:ATP binding"/>
    <property type="evidence" value="ECO:0007669"/>
    <property type="project" value="UniProtKB-KW"/>
</dbReference>
<comment type="caution">
    <text evidence="8">The sequence shown here is derived from an EMBL/GenBank/DDBJ whole genome shotgun (WGS) entry which is preliminary data.</text>
</comment>
<dbReference type="Pfam" id="PF02518">
    <property type="entry name" value="HATPase_c"/>
    <property type="match status" value="1"/>
</dbReference>
<dbReference type="PANTHER" id="PTHR44936:SF10">
    <property type="entry name" value="SENSOR PROTEIN RSTB"/>
    <property type="match status" value="1"/>
</dbReference>
<comment type="catalytic activity">
    <reaction evidence="1">
        <text>ATP + protein L-histidine = ADP + protein N-phospho-L-histidine.</text>
        <dbReference type="EC" id="2.7.13.3"/>
    </reaction>
</comment>
<dbReference type="PROSITE" id="PS50109">
    <property type="entry name" value="HIS_KIN"/>
    <property type="match status" value="1"/>
</dbReference>
<keyword evidence="6" id="KW-0067">ATP-binding</keyword>
<keyword evidence="9" id="KW-1185">Reference proteome</keyword>
<evidence type="ECO:0000313" key="8">
    <source>
        <dbReference type="EMBL" id="KDS91904.1"/>
    </source>
</evidence>